<keyword evidence="2" id="KW-1185">Reference proteome</keyword>
<dbReference type="Proteomes" id="UP000837857">
    <property type="component" value="Chromosome 23"/>
</dbReference>
<proteinExistence type="predicted"/>
<reference evidence="1" key="1">
    <citation type="submission" date="2022-03" db="EMBL/GenBank/DDBJ databases">
        <authorList>
            <person name="Martin H S."/>
        </authorList>
    </citation>
    <scope>NUCLEOTIDE SEQUENCE</scope>
</reference>
<name>A0ABN8IIA1_9NEOP</name>
<organism evidence="1 2">
    <name type="scientific">Iphiclides podalirius</name>
    <name type="common">scarce swallowtail</name>
    <dbReference type="NCBI Taxonomy" id="110791"/>
    <lineage>
        <taxon>Eukaryota</taxon>
        <taxon>Metazoa</taxon>
        <taxon>Ecdysozoa</taxon>
        <taxon>Arthropoda</taxon>
        <taxon>Hexapoda</taxon>
        <taxon>Insecta</taxon>
        <taxon>Pterygota</taxon>
        <taxon>Neoptera</taxon>
        <taxon>Endopterygota</taxon>
        <taxon>Lepidoptera</taxon>
        <taxon>Glossata</taxon>
        <taxon>Ditrysia</taxon>
        <taxon>Papilionoidea</taxon>
        <taxon>Papilionidae</taxon>
        <taxon>Papilioninae</taxon>
        <taxon>Iphiclides</taxon>
    </lineage>
</organism>
<evidence type="ECO:0000313" key="2">
    <source>
        <dbReference type="Proteomes" id="UP000837857"/>
    </source>
</evidence>
<feature type="non-terminal residue" evidence="1">
    <location>
        <position position="133"/>
    </location>
</feature>
<evidence type="ECO:0000313" key="1">
    <source>
        <dbReference type="EMBL" id="CAH2056654.1"/>
    </source>
</evidence>
<accession>A0ABN8IIA1</accession>
<dbReference type="EMBL" id="OW152835">
    <property type="protein sequence ID" value="CAH2056654.1"/>
    <property type="molecule type" value="Genomic_DNA"/>
</dbReference>
<protein>
    <submittedName>
        <fullName evidence="1">Uncharacterized protein</fullName>
    </submittedName>
</protein>
<gene>
    <name evidence="1" type="ORF">IPOD504_LOCUS9817</name>
</gene>
<sequence>MLCASTFVRLQIAQRRNFFERGVNTVRWARLRHCHVAIFVTHGHLPPFSLSLSRSYGHLVGAMDTIRRILRAQTSRTELRHRLTGRHSVGAIWLGIRTLGGSGVRTLCGAQALSFLGYARTDPQPDTSQIQEF</sequence>